<reference evidence="6" key="1">
    <citation type="submission" date="2020-07" db="EMBL/GenBank/DDBJ databases">
        <title>Genome sequence and genetic diversity analysis of an under-domesticated orphan crop, white fonio (Digitaria exilis).</title>
        <authorList>
            <person name="Bennetzen J.L."/>
            <person name="Chen S."/>
            <person name="Ma X."/>
            <person name="Wang X."/>
            <person name="Yssel A.E.J."/>
            <person name="Chaluvadi S.R."/>
            <person name="Johnson M."/>
            <person name="Gangashetty P."/>
            <person name="Hamidou F."/>
            <person name="Sanogo M.D."/>
            <person name="Zwaenepoel A."/>
            <person name="Wallace J."/>
            <person name="Van De Peer Y."/>
            <person name="Van Deynze A."/>
        </authorList>
    </citation>
    <scope>NUCLEOTIDE SEQUENCE</scope>
    <source>
        <tissue evidence="6">Leaves</tissue>
    </source>
</reference>
<comment type="caution">
    <text evidence="6">The sequence shown here is derived from an EMBL/GenBank/DDBJ whole genome shotgun (WGS) entry which is preliminary data.</text>
</comment>
<dbReference type="OrthoDB" id="1915198at2759"/>
<dbReference type="Pfam" id="PF04043">
    <property type="entry name" value="PMEI"/>
    <property type="match status" value="1"/>
</dbReference>
<feature type="chain" id="PRO_5032578373" description="Pectinesterase inhibitor domain-containing protein" evidence="4">
    <location>
        <begin position="30"/>
        <end position="211"/>
    </location>
</feature>
<evidence type="ECO:0000256" key="4">
    <source>
        <dbReference type="SAM" id="SignalP"/>
    </source>
</evidence>
<dbReference type="InterPro" id="IPR006501">
    <property type="entry name" value="Pectinesterase_inhib_dom"/>
</dbReference>
<dbReference type="GO" id="GO:0005576">
    <property type="term" value="C:extracellular region"/>
    <property type="evidence" value="ECO:0007669"/>
    <property type="project" value="UniProtKB-ARBA"/>
</dbReference>
<feature type="signal peptide" evidence="4">
    <location>
        <begin position="1"/>
        <end position="29"/>
    </location>
</feature>
<dbReference type="Gene3D" id="1.20.140.40">
    <property type="entry name" value="Invertase/pectin methylesterase inhibitor family protein"/>
    <property type="match status" value="1"/>
</dbReference>
<dbReference type="FunFam" id="1.20.140.40:FF:000002">
    <property type="entry name" value="Putative invertase inhibitor"/>
    <property type="match status" value="1"/>
</dbReference>
<dbReference type="SMART" id="SM00856">
    <property type="entry name" value="PMEI"/>
    <property type="match status" value="1"/>
</dbReference>
<evidence type="ECO:0000256" key="2">
    <source>
        <dbReference type="ARBA" id="ARBA00023157"/>
    </source>
</evidence>
<proteinExistence type="inferred from homology"/>
<keyword evidence="7" id="KW-1185">Reference proteome</keyword>
<organism evidence="6 7">
    <name type="scientific">Digitaria exilis</name>
    <dbReference type="NCBI Taxonomy" id="1010633"/>
    <lineage>
        <taxon>Eukaryota</taxon>
        <taxon>Viridiplantae</taxon>
        <taxon>Streptophyta</taxon>
        <taxon>Embryophyta</taxon>
        <taxon>Tracheophyta</taxon>
        <taxon>Spermatophyta</taxon>
        <taxon>Magnoliopsida</taxon>
        <taxon>Liliopsida</taxon>
        <taxon>Poales</taxon>
        <taxon>Poaceae</taxon>
        <taxon>PACMAD clade</taxon>
        <taxon>Panicoideae</taxon>
        <taxon>Panicodae</taxon>
        <taxon>Paniceae</taxon>
        <taxon>Anthephorinae</taxon>
        <taxon>Digitaria</taxon>
    </lineage>
</organism>
<dbReference type="PANTHER" id="PTHR35357">
    <property type="entry name" value="OS02G0537100 PROTEIN"/>
    <property type="match status" value="1"/>
</dbReference>
<evidence type="ECO:0000259" key="5">
    <source>
        <dbReference type="SMART" id="SM00856"/>
    </source>
</evidence>
<evidence type="ECO:0000313" key="7">
    <source>
        <dbReference type="Proteomes" id="UP000636709"/>
    </source>
</evidence>
<dbReference type="AlphaFoldDB" id="A0A835KNA4"/>
<evidence type="ECO:0000256" key="1">
    <source>
        <dbReference type="ARBA" id="ARBA00022729"/>
    </source>
</evidence>
<evidence type="ECO:0000256" key="3">
    <source>
        <dbReference type="ARBA" id="ARBA00038471"/>
    </source>
</evidence>
<gene>
    <name evidence="6" type="ORF">HU200_014034</name>
</gene>
<name>A0A835KNA4_9POAL</name>
<dbReference type="NCBIfam" id="TIGR01614">
    <property type="entry name" value="PME_inhib"/>
    <property type="match status" value="1"/>
</dbReference>
<protein>
    <recommendedName>
        <fullName evidence="5">Pectinesterase inhibitor domain-containing protein</fullName>
    </recommendedName>
</protein>
<evidence type="ECO:0000313" key="6">
    <source>
        <dbReference type="EMBL" id="KAF8737804.1"/>
    </source>
</evidence>
<comment type="similarity">
    <text evidence="3">Belongs to the PMEI family.</text>
</comment>
<dbReference type="InterPro" id="IPR035513">
    <property type="entry name" value="Invertase/methylesterase_inhib"/>
</dbReference>
<dbReference type="EMBL" id="JACEFO010001378">
    <property type="protein sequence ID" value="KAF8737804.1"/>
    <property type="molecule type" value="Genomic_DNA"/>
</dbReference>
<dbReference type="CDD" id="cd15795">
    <property type="entry name" value="PMEI-Pla_a_1_like"/>
    <property type="match status" value="1"/>
</dbReference>
<dbReference type="Proteomes" id="UP000636709">
    <property type="component" value="Unassembled WGS sequence"/>
</dbReference>
<accession>A0A835KNA4</accession>
<keyword evidence="1 4" id="KW-0732">Signal</keyword>
<dbReference type="InterPro" id="IPR034088">
    <property type="entry name" value="Pla_a_1-like"/>
</dbReference>
<feature type="domain" description="Pectinesterase inhibitor" evidence="5">
    <location>
        <begin position="56"/>
        <end position="206"/>
    </location>
</feature>
<dbReference type="PANTHER" id="PTHR35357:SF25">
    <property type="entry name" value="OS02G0103300 PROTEIN"/>
    <property type="match status" value="1"/>
</dbReference>
<dbReference type="SUPFAM" id="SSF101148">
    <property type="entry name" value="Plant invertase/pectin methylesterase inhibitor"/>
    <property type="match status" value="1"/>
</dbReference>
<dbReference type="GO" id="GO:0004857">
    <property type="term" value="F:enzyme inhibitor activity"/>
    <property type="evidence" value="ECO:0007669"/>
    <property type="project" value="InterPro"/>
</dbReference>
<sequence length="211" mass="22449">MQMMMMSGLRRTTLVLVSSLCLVLLVAQAAEMEVELVPAAMMTDDEEMMDPATSCASPVSVEDACRGASDTHFGVGYEHCVASLAADPRSKEAGDMHGLAVLATKQAIDHAASTESKIDGLAELEESPHARARFNHCLELYGAAADLLRDALDNLKAQIYGKAMEQLAAALGASESCEDAWKGEDRIPVAAHDREYGKMAHIALGFTHAAA</sequence>
<keyword evidence="2" id="KW-1015">Disulfide bond</keyword>